<sequence length="195" mass="22264">MSQDPIKQQVEKLKKKAEQNRQMHFSISKKANVLNKMLHATALIGSSITAILTFAEFETFLPWLSWLTDGTYKLIIGLFAGLIFIITILEEYLGLGKKAAAHETIGKQLTTFIRKASTLETYETLTQDHMDKAVSDYSSINESAPIIPDRVFLREKQRLCIKIDVSKKLEQTPHMSVRLYLIKMKLKQLFSSNQT</sequence>
<dbReference type="RefSeq" id="WP_098278503.1">
    <property type="nucleotide sequence ID" value="NZ_NTYW01000025.1"/>
</dbReference>
<comment type="caution">
    <text evidence="2">The sequence shown here is derived from an EMBL/GenBank/DDBJ whole genome shotgun (WGS) entry which is preliminary data.</text>
</comment>
<keyword evidence="1" id="KW-0472">Membrane</keyword>
<dbReference type="AlphaFoldDB" id="A0AAE5P533"/>
<protein>
    <recommendedName>
        <fullName evidence="4">SMODS and SLOG-associating 2TM effector domain-containing protein</fullName>
    </recommendedName>
</protein>
<dbReference type="Proteomes" id="UP000220341">
    <property type="component" value="Unassembled WGS sequence"/>
</dbReference>
<dbReference type="EMBL" id="NTYW01000025">
    <property type="protein sequence ID" value="PES34755.1"/>
    <property type="molecule type" value="Genomic_DNA"/>
</dbReference>
<evidence type="ECO:0000313" key="3">
    <source>
        <dbReference type="Proteomes" id="UP000220341"/>
    </source>
</evidence>
<feature type="transmembrane region" description="Helical" evidence="1">
    <location>
        <begin position="74"/>
        <end position="93"/>
    </location>
</feature>
<reference evidence="2 3" key="1">
    <citation type="submission" date="2017-09" db="EMBL/GenBank/DDBJ databases">
        <title>Large-scale bioinformatics analysis of Bacillus genomes uncovers conserved roles of natural products in bacterial physiology.</title>
        <authorList>
            <consortium name="Agbiome Team Llc"/>
            <person name="Bleich R.M."/>
            <person name="Kirk G.J."/>
            <person name="Santa Maria K.C."/>
            <person name="Allen S.E."/>
            <person name="Farag S."/>
            <person name="Shank E.A."/>
            <person name="Bowers A."/>
        </authorList>
    </citation>
    <scope>NUCLEOTIDE SEQUENCE [LARGE SCALE GENOMIC DNA]</scope>
    <source>
        <strain evidence="2 3">AFS003013</strain>
    </source>
</reference>
<organism evidence="2 3">
    <name type="scientific">Priestia megaterium</name>
    <name type="common">Bacillus megaterium</name>
    <dbReference type="NCBI Taxonomy" id="1404"/>
    <lineage>
        <taxon>Bacteria</taxon>
        <taxon>Bacillati</taxon>
        <taxon>Bacillota</taxon>
        <taxon>Bacilli</taxon>
        <taxon>Bacillales</taxon>
        <taxon>Bacillaceae</taxon>
        <taxon>Priestia</taxon>
    </lineage>
</organism>
<evidence type="ECO:0000256" key="1">
    <source>
        <dbReference type="SAM" id="Phobius"/>
    </source>
</evidence>
<accession>A0AAE5P533</accession>
<name>A0AAE5P533_PRIMG</name>
<keyword evidence="1" id="KW-0812">Transmembrane</keyword>
<proteinExistence type="predicted"/>
<gene>
    <name evidence="2" type="ORF">CN497_19280</name>
</gene>
<evidence type="ECO:0008006" key="4">
    <source>
        <dbReference type="Google" id="ProtNLM"/>
    </source>
</evidence>
<keyword evidence="1" id="KW-1133">Transmembrane helix</keyword>
<evidence type="ECO:0000313" key="2">
    <source>
        <dbReference type="EMBL" id="PES34755.1"/>
    </source>
</evidence>
<feature type="transmembrane region" description="Helical" evidence="1">
    <location>
        <begin position="33"/>
        <end position="54"/>
    </location>
</feature>